<evidence type="ECO:0000256" key="1">
    <source>
        <dbReference type="SAM" id="MobiDB-lite"/>
    </source>
</evidence>
<dbReference type="EMBL" id="ML994686">
    <property type="protein sequence ID" value="KAF2177599.1"/>
    <property type="molecule type" value="Genomic_DNA"/>
</dbReference>
<dbReference type="AlphaFoldDB" id="A0A6A6DH67"/>
<feature type="compositionally biased region" description="Basic and acidic residues" evidence="1">
    <location>
        <begin position="94"/>
        <end position="116"/>
    </location>
</feature>
<feature type="region of interest" description="Disordered" evidence="1">
    <location>
        <begin position="81"/>
        <end position="138"/>
    </location>
</feature>
<protein>
    <submittedName>
        <fullName evidence="2">Uncharacterized protein</fullName>
    </submittedName>
</protein>
<evidence type="ECO:0000313" key="2">
    <source>
        <dbReference type="EMBL" id="KAF2177599.1"/>
    </source>
</evidence>
<feature type="compositionally biased region" description="Basic residues" evidence="1">
    <location>
        <begin position="84"/>
        <end position="93"/>
    </location>
</feature>
<gene>
    <name evidence="2" type="ORF">K469DRAFT_696522</name>
</gene>
<evidence type="ECO:0000313" key="3">
    <source>
        <dbReference type="Proteomes" id="UP000800200"/>
    </source>
</evidence>
<keyword evidence="3" id="KW-1185">Reference proteome</keyword>
<proteinExistence type="predicted"/>
<dbReference type="OrthoDB" id="4151615at2759"/>
<reference evidence="2" key="1">
    <citation type="journal article" date="2020" name="Stud. Mycol.">
        <title>101 Dothideomycetes genomes: a test case for predicting lifestyles and emergence of pathogens.</title>
        <authorList>
            <person name="Haridas S."/>
            <person name="Albert R."/>
            <person name="Binder M."/>
            <person name="Bloem J."/>
            <person name="Labutti K."/>
            <person name="Salamov A."/>
            <person name="Andreopoulos B."/>
            <person name="Baker S."/>
            <person name="Barry K."/>
            <person name="Bills G."/>
            <person name="Bluhm B."/>
            <person name="Cannon C."/>
            <person name="Castanera R."/>
            <person name="Culley D."/>
            <person name="Daum C."/>
            <person name="Ezra D."/>
            <person name="Gonzalez J."/>
            <person name="Henrissat B."/>
            <person name="Kuo A."/>
            <person name="Liang C."/>
            <person name="Lipzen A."/>
            <person name="Lutzoni F."/>
            <person name="Magnuson J."/>
            <person name="Mondo S."/>
            <person name="Nolan M."/>
            <person name="Ohm R."/>
            <person name="Pangilinan J."/>
            <person name="Park H.-J."/>
            <person name="Ramirez L."/>
            <person name="Alfaro M."/>
            <person name="Sun H."/>
            <person name="Tritt A."/>
            <person name="Yoshinaga Y."/>
            <person name="Zwiers L.-H."/>
            <person name="Turgeon B."/>
            <person name="Goodwin S."/>
            <person name="Spatafora J."/>
            <person name="Crous P."/>
            <person name="Grigoriev I."/>
        </authorList>
    </citation>
    <scope>NUCLEOTIDE SEQUENCE</scope>
    <source>
        <strain evidence="2">CBS 207.26</strain>
    </source>
</reference>
<accession>A0A6A6DH67</accession>
<organism evidence="2 3">
    <name type="scientific">Zopfia rhizophila CBS 207.26</name>
    <dbReference type="NCBI Taxonomy" id="1314779"/>
    <lineage>
        <taxon>Eukaryota</taxon>
        <taxon>Fungi</taxon>
        <taxon>Dikarya</taxon>
        <taxon>Ascomycota</taxon>
        <taxon>Pezizomycotina</taxon>
        <taxon>Dothideomycetes</taxon>
        <taxon>Dothideomycetes incertae sedis</taxon>
        <taxon>Zopfiaceae</taxon>
        <taxon>Zopfia</taxon>
    </lineage>
</organism>
<name>A0A6A6DH67_9PEZI</name>
<sequence>MNSQTIYSWVPVDDDTSLDRLTQRLGLISTSTPIPTEVIRVPATKDEVTSTVSMAALPPYGPEAEFEELPDPAKEKKWWMLSKPKNRLQKHGPRKGDEGTRKTEGNEEGNGGDKQECPGWPLPNAMGEAANNEESGGRKEWPLWYEDLAGKVSVPTMTATPEEDDDESQPIIYPKDTLAAQQRYQDESGRCFKLYRSGRYDIGVTVNILNATLIKAAQRKMVDIGRPKTSKHQQIMAEFWAMRVLWDYYTAAGQKAGIAKENIGRQLQAEYGTNPIPYLDTLPKKEVKKRKAHWDDVVQSYQIHLASLNVSASWDLAKFIPIDEQGKPFWKEHEDGEYPVIVVKIDKSSGFEEEPETIQKQHAGSPLGVVRVGQKWVPVHQRAAFLCLYTGWNCSEHCKKRCECRPEDVS</sequence>
<dbReference type="Proteomes" id="UP000800200">
    <property type="component" value="Unassembled WGS sequence"/>
</dbReference>